<dbReference type="OrthoDB" id="3235960at2759"/>
<evidence type="ECO:0000313" key="4">
    <source>
        <dbReference type="EMBL" id="KAF5369292.1"/>
    </source>
</evidence>
<keyword evidence="2" id="KW-0472">Membrane</keyword>
<dbReference type="AlphaFoldDB" id="A0A8H5LTT2"/>
<keyword evidence="5" id="KW-1185">Reference proteome</keyword>
<dbReference type="Proteomes" id="UP000559256">
    <property type="component" value="Unassembled WGS sequence"/>
</dbReference>
<feature type="domain" description="DUF6535" evidence="3">
    <location>
        <begin position="270"/>
        <end position="435"/>
    </location>
</feature>
<comment type="caution">
    <text evidence="4">The sequence shown here is derived from an EMBL/GenBank/DDBJ whole genome shotgun (WGS) entry which is preliminary data.</text>
</comment>
<proteinExistence type="predicted"/>
<keyword evidence="2" id="KW-1133">Transmembrane helix</keyword>
<dbReference type="Pfam" id="PF20153">
    <property type="entry name" value="DUF6535"/>
    <property type="match status" value="1"/>
</dbReference>
<feature type="transmembrane region" description="Helical" evidence="2">
    <location>
        <begin position="353"/>
        <end position="372"/>
    </location>
</feature>
<protein>
    <recommendedName>
        <fullName evidence="3">DUF6535 domain-containing protein</fullName>
    </recommendedName>
</protein>
<reference evidence="4 5" key="1">
    <citation type="journal article" date="2020" name="ISME J.">
        <title>Uncovering the hidden diversity of litter-decomposition mechanisms in mushroom-forming fungi.</title>
        <authorList>
            <person name="Floudas D."/>
            <person name="Bentzer J."/>
            <person name="Ahren D."/>
            <person name="Johansson T."/>
            <person name="Persson P."/>
            <person name="Tunlid A."/>
        </authorList>
    </citation>
    <scope>NUCLEOTIDE SEQUENCE [LARGE SCALE GENOMIC DNA]</scope>
    <source>
        <strain evidence="4 5">CBS 291.85</strain>
    </source>
</reference>
<gene>
    <name evidence="4" type="ORF">D9758_002707</name>
</gene>
<dbReference type="InterPro" id="IPR045338">
    <property type="entry name" value="DUF6535"/>
</dbReference>
<evidence type="ECO:0000256" key="1">
    <source>
        <dbReference type="SAM" id="MobiDB-lite"/>
    </source>
</evidence>
<sequence>MKPLSSPRCSITRLAGLRWSTDEINRCGSYNFLSLVPALQKCETQSPEETISIGEWKATLLFEKVEKDRWWSGLSRHRRVAKGSVERSIIWDSKARGGEGSSTGDTGSITFCISFSIPQLDEMTRSASEELKTFTEKRAKAILPLPHWASTIRPVKYPYLQGFELMRRLEAKLNYLRRHAAKSTYQRIRVRSFSSQSSCKQDLSYGDVLQVAEERCAPGDVESSHSLHAFDDTSTGYRPSGDLDNDRKPHKSPKKPFQPTADDQACAKMWSIYIGEAQRYDGALLEGWKEDMAGMLLFPHSISYRELQDSSARSCSRYRLSPIQNIQQLSNSTVPPSEPPSFETPASAIVCNVLWFLSLALALTCSLLATFVQQWTRDFIHKTTLRPAPIRQARVFAYMYFGLRDFGMHSFVDVIPILLHVSLFLFFGGLVAFLFPVNRIITYIMICVLVVFLLIYTTLTVIPLLYLNAPYRTPLSGALWRFGNAFGGFLARKHGLYRQDETLTEGLLEKSLQGTSECDRRALVFTMKSLTDHEELLPMIEAIQDVLYDDSQNSGCIRKPNVYLIKPLLMTDDPEVNIISRITQYLKRSQAVPQDSPQDSPLHGRGVVACFQTVYSLVYTLATTPLVTGESQMLNEKYVQTHLTFTEDLLVHIAGVSSKHHKSLSSVIALLRFRWISCIRDVVALISRIVDDMSKANSQNAPASILRGQISHLNKIWECLDEKRMRTRAILDSPGPTCSAPCFHRLPRTLELAGEALKEWGTSVERSTERCPAAVLDELGAALATLQQDDTWDVTRSTILFEYLWQVTAEKPEIGISELPRDFERIWNIIYPPRLSLYSVGLSMSLGDDYTYPLFTLSRWVLDESTAIDCKVDLWMGKYVQLFLSIKDAQLNPDLAIWGRNFFLRYFSRRAKDAVAKPPHDSGWFYNFMYRHDYRRLVGECIIQNMRYETTPELLTCEAAFLFSLFCVVNPTGSQSLVLSELWKILDDSDKTSSTQNTDILFLRITLSLINIHRISWGTRWRDELQPMEATLLQRYLSDDLISPLSPATLRLSLWVALQTEWFDQLTRNRPFAQLDLCDLFCEWKIRFPRVPMGSKVNEKLQNRFAEIYSNFIMSMVSEESEDGPESDDYLDRVHPSVYNFFANKYDVFQWRWITDLECAGIIMRAIQKYRSRFDRGEEIEGQSSLFARCQKIHGPLAASEDVHGEGNETAE</sequence>
<feature type="region of interest" description="Disordered" evidence="1">
    <location>
        <begin position="220"/>
        <end position="262"/>
    </location>
</feature>
<accession>A0A8H5LTT2</accession>
<feature type="transmembrane region" description="Helical" evidence="2">
    <location>
        <begin position="442"/>
        <end position="466"/>
    </location>
</feature>
<feature type="transmembrane region" description="Helical" evidence="2">
    <location>
        <begin position="417"/>
        <end position="435"/>
    </location>
</feature>
<evidence type="ECO:0000313" key="5">
    <source>
        <dbReference type="Proteomes" id="UP000559256"/>
    </source>
</evidence>
<evidence type="ECO:0000259" key="3">
    <source>
        <dbReference type="Pfam" id="PF20153"/>
    </source>
</evidence>
<keyword evidence="2" id="KW-0812">Transmembrane</keyword>
<evidence type="ECO:0000256" key="2">
    <source>
        <dbReference type="SAM" id="Phobius"/>
    </source>
</evidence>
<feature type="compositionally biased region" description="Basic and acidic residues" evidence="1">
    <location>
        <begin position="220"/>
        <end position="231"/>
    </location>
</feature>
<dbReference type="EMBL" id="JAACJM010000013">
    <property type="protein sequence ID" value="KAF5369292.1"/>
    <property type="molecule type" value="Genomic_DNA"/>
</dbReference>
<name>A0A8H5LTT2_9AGAR</name>
<organism evidence="4 5">
    <name type="scientific">Tetrapyrgos nigripes</name>
    <dbReference type="NCBI Taxonomy" id="182062"/>
    <lineage>
        <taxon>Eukaryota</taxon>
        <taxon>Fungi</taxon>
        <taxon>Dikarya</taxon>
        <taxon>Basidiomycota</taxon>
        <taxon>Agaricomycotina</taxon>
        <taxon>Agaricomycetes</taxon>
        <taxon>Agaricomycetidae</taxon>
        <taxon>Agaricales</taxon>
        <taxon>Marasmiineae</taxon>
        <taxon>Marasmiaceae</taxon>
        <taxon>Tetrapyrgos</taxon>
    </lineage>
</organism>